<feature type="domain" description="C2H2-type" evidence="10">
    <location>
        <begin position="254"/>
        <end position="283"/>
    </location>
</feature>
<dbReference type="PROSITE" id="PS50157">
    <property type="entry name" value="ZINC_FINGER_C2H2_2"/>
    <property type="match status" value="4"/>
</dbReference>
<gene>
    <name evidence="11" type="ORF">U0070_022366</name>
</gene>
<keyword evidence="7" id="KW-0539">Nucleus</keyword>
<dbReference type="EMBL" id="JBBHLL010000269">
    <property type="protein sequence ID" value="KAK7807557.1"/>
    <property type="molecule type" value="Genomic_DNA"/>
</dbReference>
<accession>A0AAW0HZH5</accession>
<dbReference type="FunFam" id="3.30.160.60:FF:000303">
    <property type="entry name" value="Zinc finger protein 41"/>
    <property type="match status" value="1"/>
</dbReference>
<reference evidence="11 12" key="1">
    <citation type="journal article" date="2023" name="bioRxiv">
        <title>Conserved and derived expression patterns and positive selection on dental genes reveal complex evolutionary context of ever-growing rodent molars.</title>
        <authorList>
            <person name="Calamari Z.T."/>
            <person name="Song A."/>
            <person name="Cohen E."/>
            <person name="Akter M."/>
            <person name="Roy R.D."/>
            <person name="Hallikas O."/>
            <person name="Christensen M.M."/>
            <person name="Li P."/>
            <person name="Marangoni P."/>
            <person name="Jernvall J."/>
            <person name="Klein O.D."/>
        </authorList>
    </citation>
    <scope>NUCLEOTIDE SEQUENCE [LARGE SCALE GENOMIC DNA]</scope>
    <source>
        <strain evidence="11">V071</strain>
    </source>
</reference>
<feature type="region of interest" description="Disordered" evidence="9">
    <location>
        <begin position="1"/>
        <end position="33"/>
    </location>
</feature>
<evidence type="ECO:0000256" key="8">
    <source>
        <dbReference type="PROSITE-ProRule" id="PRU00042"/>
    </source>
</evidence>
<evidence type="ECO:0000313" key="12">
    <source>
        <dbReference type="Proteomes" id="UP001488838"/>
    </source>
</evidence>
<dbReference type="FunFam" id="3.30.160.60:FF:000104">
    <property type="entry name" value="Transcriptional repressor protein YY1"/>
    <property type="match status" value="1"/>
</dbReference>
<dbReference type="GO" id="GO:0000785">
    <property type="term" value="C:chromatin"/>
    <property type="evidence" value="ECO:0007669"/>
    <property type="project" value="TreeGrafter"/>
</dbReference>
<dbReference type="Gene3D" id="3.30.160.60">
    <property type="entry name" value="Classic Zinc Finger"/>
    <property type="match status" value="4"/>
</dbReference>
<evidence type="ECO:0000256" key="3">
    <source>
        <dbReference type="ARBA" id="ARBA00022737"/>
    </source>
</evidence>
<dbReference type="Proteomes" id="UP001488838">
    <property type="component" value="Unassembled WGS sequence"/>
</dbReference>
<keyword evidence="4 8" id="KW-0863">Zinc-finger</keyword>
<evidence type="ECO:0000256" key="4">
    <source>
        <dbReference type="ARBA" id="ARBA00022771"/>
    </source>
</evidence>
<dbReference type="InterPro" id="IPR013087">
    <property type="entry name" value="Znf_C2H2_type"/>
</dbReference>
<comment type="caution">
    <text evidence="11">The sequence shown here is derived from an EMBL/GenBank/DDBJ whole genome shotgun (WGS) entry which is preliminary data.</text>
</comment>
<dbReference type="PANTHER" id="PTHR14003:SF8">
    <property type="entry name" value="ZINC FINGER PROTEIN 42 HOMOLOG"/>
    <property type="match status" value="1"/>
</dbReference>
<keyword evidence="6" id="KW-0238">DNA-binding</keyword>
<keyword evidence="12" id="KW-1185">Reference proteome</keyword>
<keyword evidence="3" id="KW-0677">Repeat</keyword>
<dbReference type="FunFam" id="3.30.160.60:FF:000163">
    <property type="entry name" value="transcriptional repressor protein YY1"/>
    <property type="match status" value="1"/>
</dbReference>
<organism evidence="11 12">
    <name type="scientific">Myodes glareolus</name>
    <name type="common">Bank vole</name>
    <name type="synonym">Clethrionomys glareolus</name>
    <dbReference type="NCBI Taxonomy" id="447135"/>
    <lineage>
        <taxon>Eukaryota</taxon>
        <taxon>Metazoa</taxon>
        <taxon>Chordata</taxon>
        <taxon>Craniata</taxon>
        <taxon>Vertebrata</taxon>
        <taxon>Euteleostomi</taxon>
        <taxon>Mammalia</taxon>
        <taxon>Eutheria</taxon>
        <taxon>Euarchontoglires</taxon>
        <taxon>Glires</taxon>
        <taxon>Rodentia</taxon>
        <taxon>Myomorpha</taxon>
        <taxon>Muroidea</taxon>
        <taxon>Cricetidae</taxon>
        <taxon>Arvicolinae</taxon>
        <taxon>Myodes</taxon>
    </lineage>
</organism>
<keyword evidence="2" id="KW-0479">Metal-binding</keyword>
<dbReference type="AlphaFoldDB" id="A0AAW0HZH5"/>
<sequence length="315" mass="35666">MSTEVKKMAKTCGQKGQGRRALRVNTKQEEVDQVQKTSLEPLHITYTIHDDDMYGETNPETEEDDFPDGYIECIIRGEFSEPILEEDLLFKSFENLEKAEQDLSRQVLEASSLLESSLEYVTKGTKQEKRETKQEQPQQIVEANSELGCSKSMTSWKLPVEKIPKVDLSDPQQLASELLSTEEKPKGGESGDILSMLECPQTGCTKKLRDKTALRKHMLVHGPRQHVCAECGKAFAESSKLKRHFLVHNGEKPFQCTFEGCGKRFSLDFNLRTHIRIHTGEKRFVCPFDGCSKGFIQSNNLKTHILTHAKAGKKC</sequence>
<evidence type="ECO:0000256" key="7">
    <source>
        <dbReference type="ARBA" id="ARBA00023242"/>
    </source>
</evidence>
<dbReference type="SUPFAM" id="SSF57667">
    <property type="entry name" value="beta-beta-alpha zinc fingers"/>
    <property type="match status" value="3"/>
</dbReference>
<feature type="domain" description="C2H2-type" evidence="10">
    <location>
        <begin position="197"/>
        <end position="226"/>
    </location>
</feature>
<comment type="subcellular location">
    <subcellularLocation>
        <location evidence="1">Nucleus</location>
    </subcellularLocation>
</comment>
<dbReference type="GO" id="GO:0000978">
    <property type="term" value="F:RNA polymerase II cis-regulatory region sequence-specific DNA binding"/>
    <property type="evidence" value="ECO:0007669"/>
    <property type="project" value="TreeGrafter"/>
</dbReference>
<evidence type="ECO:0000256" key="5">
    <source>
        <dbReference type="ARBA" id="ARBA00022833"/>
    </source>
</evidence>
<dbReference type="SMART" id="SM00355">
    <property type="entry name" value="ZnF_C2H2"/>
    <property type="match status" value="4"/>
</dbReference>
<feature type="domain" description="C2H2-type" evidence="10">
    <location>
        <begin position="284"/>
        <end position="313"/>
    </location>
</feature>
<name>A0AAW0HZH5_MYOGA</name>
<dbReference type="InterPro" id="IPR036236">
    <property type="entry name" value="Znf_C2H2_sf"/>
</dbReference>
<dbReference type="GO" id="GO:0031519">
    <property type="term" value="C:PcG protein complex"/>
    <property type="evidence" value="ECO:0007669"/>
    <property type="project" value="TreeGrafter"/>
</dbReference>
<dbReference type="GO" id="GO:0008270">
    <property type="term" value="F:zinc ion binding"/>
    <property type="evidence" value="ECO:0007669"/>
    <property type="project" value="UniProtKB-KW"/>
</dbReference>
<evidence type="ECO:0000313" key="11">
    <source>
        <dbReference type="EMBL" id="KAK7807557.1"/>
    </source>
</evidence>
<feature type="domain" description="C2H2-type" evidence="10">
    <location>
        <begin position="226"/>
        <end position="253"/>
    </location>
</feature>
<proteinExistence type="predicted"/>
<evidence type="ECO:0000256" key="2">
    <source>
        <dbReference type="ARBA" id="ARBA00022723"/>
    </source>
</evidence>
<evidence type="ECO:0000256" key="9">
    <source>
        <dbReference type="SAM" id="MobiDB-lite"/>
    </source>
</evidence>
<keyword evidence="5" id="KW-0862">Zinc</keyword>
<dbReference type="GO" id="GO:0005667">
    <property type="term" value="C:transcription regulator complex"/>
    <property type="evidence" value="ECO:0007669"/>
    <property type="project" value="TreeGrafter"/>
</dbReference>
<dbReference type="PROSITE" id="PS00028">
    <property type="entry name" value="ZINC_FINGER_C2H2_1"/>
    <property type="match status" value="3"/>
</dbReference>
<evidence type="ECO:0000256" key="1">
    <source>
        <dbReference type="ARBA" id="ARBA00004123"/>
    </source>
</evidence>
<protein>
    <recommendedName>
        <fullName evidence="10">C2H2-type domain-containing protein</fullName>
    </recommendedName>
</protein>
<dbReference type="GO" id="GO:0000981">
    <property type="term" value="F:DNA-binding transcription factor activity, RNA polymerase II-specific"/>
    <property type="evidence" value="ECO:0007669"/>
    <property type="project" value="TreeGrafter"/>
</dbReference>
<dbReference type="Pfam" id="PF00096">
    <property type="entry name" value="zf-C2H2"/>
    <property type="match status" value="4"/>
</dbReference>
<dbReference type="PANTHER" id="PTHR14003">
    <property type="entry name" value="TRANSCRIPTIONAL REPRESSOR PROTEIN YY"/>
    <property type="match status" value="1"/>
</dbReference>
<evidence type="ECO:0000259" key="10">
    <source>
        <dbReference type="PROSITE" id="PS50157"/>
    </source>
</evidence>
<evidence type="ECO:0000256" key="6">
    <source>
        <dbReference type="ARBA" id="ARBA00023125"/>
    </source>
</evidence>